<accession>A0ABQ9HAF5</accession>
<comment type="caution">
    <text evidence="1">The sequence shown here is derived from an EMBL/GenBank/DDBJ whole genome shotgun (WGS) entry which is preliminary data.</text>
</comment>
<reference evidence="1 2" key="1">
    <citation type="submission" date="2023-02" db="EMBL/GenBank/DDBJ databases">
        <title>LHISI_Scaffold_Assembly.</title>
        <authorList>
            <person name="Stuart O.P."/>
            <person name="Cleave R."/>
            <person name="Magrath M.J.L."/>
            <person name="Mikheyev A.S."/>
        </authorList>
    </citation>
    <scope>NUCLEOTIDE SEQUENCE [LARGE SCALE GENOMIC DNA]</scope>
    <source>
        <strain evidence="1">Daus_M_001</strain>
        <tissue evidence="1">Leg muscle</tissue>
    </source>
</reference>
<organism evidence="1 2">
    <name type="scientific">Dryococelus australis</name>
    <dbReference type="NCBI Taxonomy" id="614101"/>
    <lineage>
        <taxon>Eukaryota</taxon>
        <taxon>Metazoa</taxon>
        <taxon>Ecdysozoa</taxon>
        <taxon>Arthropoda</taxon>
        <taxon>Hexapoda</taxon>
        <taxon>Insecta</taxon>
        <taxon>Pterygota</taxon>
        <taxon>Neoptera</taxon>
        <taxon>Polyneoptera</taxon>
        <taxon>Phasmatodea</taxon>
        <taxon>Verophasmatodea</taxon>
        <taxon>Anareolatae</taxon>
        <taxon>Phasmatidae</taxon>
        <taxon>Eurycanthinae</taxon>
        <taxon>Dryococelus</taxon>
    </lineage>
</organism>
<keyword evidence="2" id="KW-1185">Reference proteome</keyword>
<proteinExistence type="predicted"/>
<sequence>MAPDTPGDLSALTESPPARLPAVKGGYSGYYLVGKATPRHETHGQRVKRIQCIAISHGGQFSTECRRGGKCSPTTPPWRNDARPRYQSTSPYFHLDPSPTNHDIVRAEPIGGVSLLASHQGEPGSILDRVTPGFSYVGIVPDDSIGRRVSSGISRFPALAFRRCSISQSPSSALKTSLLRTAQIS</sequence>
<protein>
    <submittedName>
        <fullName evidence="1">Uncharacterized protein</fullName>
    </submittedName>
</protein>
<name>A0ABQ9HAF5_9NEOP</name>
<dbReference type="EMBL" id="JARBHB010000006">
    <property type="protein sequence ID" value="KAJ8881307.1"/>
    <property type="molecule type" value="Genomic_DNA"/>
</dbReference>
<dbReference type="Proteomes" id="UP001159363">
    <property type="component" value="Chromosome 5"/>
</dbReference>
<gene>
    <name evidence="1" type="ORF">PR048_017788</name>
</gene>
<evidence type="ECO:0000313" key="2">
    <source>
        <dbReference type="Proteomes" id="UP001159363"/>
    </source>
</evidence>
<evidence type="ECO:0000313" key="1">
    <source>
        <dbReference type="EMBL" id="KAJ8881307.1"/>
    </source>
</evidence>